<accession>A0A6P8BBI9</accession>
<gene>
    <name evidence="2" type="ORF">PgNI_04271</name>
</gene>
<reference evidence="2" key="3">
    <citation type="submission" date="2025-08" db="UniProtKB">
        <authorList>
            <consortium name="RefSeq"/>
        </authorList>
    </citation>
    <scope>IDENTIFICATION</scope>
    <source>
        <strain evidence="2">NI907</strain>
    </source>
</reference>
<dbReference type="KEGG" id="pgri:PgNI_04271"/>
<organism evidence="1 2">
    <name type="scientific">Pyricularia grisea</name>
    <name type="common">Crabgrass-specific blast fungus</name>
    <name type="synonym">Magnaporthe grisea</name>
    <dbReference type="NCBI Taxonomy" id="148305"/>
    <lineage>
        <taxon>Eukaryota</taxon>
        <taxon>Fungi</taxon>
        <taxon>Dikarya</taxon>
        <taxon>Ascomycota</taxon>
        <taxon>Pezizomycotina</taxon>
        <taxon>Sordariomycetes</taxon>
        <taxon>Sordariomycetidae</taxon>
        <taxon>Magnaporthales</taxon>
        <taxon>Pyriculariaceae</taxon>
        <taxon>Pyricularia</taxon>
    </lineage>
</organism>
<evidence type="ECO:0000313" key="1">
    <source>
        <dbReference type="Proteomes" id="UP000515153"/>
    </source>
</evidence>
<reference evidence="2" key="1">
    <citation type="journal article" date="2019" name="Mol. Biol. Evol.">
        <title>Blast fungal genomes show frequent chromosomal changes, gene gains and losses, and effector gene turnover.</title>
        <authorList>
            <person name="Gomez Luciano L.B."/>
            <person name="Jason Tsai I."/>
            <person name="Chuma I."/>
            <person name="Tosa Y."/>
            <person name="Chen Y.H."/>
            <person name="Li J.Y."/>
            <person name="Li M.Y."/>
            <person name="Jade Lu M.Y."/>
            <person name="Nakayashiki H."/>
            <person name="Li W.H."/>
        </authorList>
    </citation>
    <scope>NUCLEOTIDE SEQUENCE</scope>
    <source>
        <strain evidence="2">NI907</strain>
    </source>
</reference>
<evidence type="ECO:0000313" key="2">
    <source>
        <dbReference type="RefSeq" id="XP_030984547.1"/>
    </source>
</evidence>
<proteinExistence type="predicted"/>
<dbReference type="RefSeq" id="XP_030984547.1">
    <property type="nucleotide sequence ID" value="XM_031124321.1"/>
</dbReference>
<reference evidence="2" key="2">
    <citation type="submission" date="2019-10" db="EMBL/GenBank/DDBJ databases">
        <authorList>
            <consortium name="NCBI Genome Project"/>
        </authorList>
    </citation>
    <scope>NUCLEOTIDE SEQUENCE</scope>
    <source>
        <strain evidence="2">NI907</strain>
    </source>
</reference>
<dbReference type="GeneID" id="41959230"/>
<name>A0A6P8BBI9_PYRGI</name>
<protein>
    <submittedName>
        <fullName evidence="2">Uncharacterized protein</fullName>
    </submittedName>
</protein>
<dbReference type="AlphaFoldDB" id="A0A6P8BBI9"/>
<sequence>MVVSCAMRFCMATSVDHLSSLDLGLLALDQQRLCRRDWTWLVSTLTTTETTTILWDLLA</sequence>
<keyword evidence="1" id="KW-1185">Reference proteome</keyword>
<dbReference type="Proteomes" id="UP000515153">
    <property type="component" value="Unplaced"/>
</dbReference>